<evidence type="ECO:0000256" key="1">
    <source>
        <dbReference type="ARBA" id="ARBA00004141"/>
    </source>
</evidence>
<dbReference type="PANTHER" id="PTHR46953:SF1">
    <property type="entry name" value="G-PROTEIN COUPLED RECEPTOR MTH-LIKE 1-RELATED"/>
    <property type="match status" value="1"/>
</dbReference>
<feature type="compositionally biased region" description="Low complexity" evidence="5">
    <location>
        <begin position="568"/>
        <end position="581"/>
    </location>
</feature>
<feature type="chain" id="PRO_5008582403" description="G-protein coupled receptors family 2 profile 2 domain-containing protein" evidence="7">
    <location>
        <begin position="21"/>
        <end position="593"/>
    </location>
</feature>
<feature type="transmembrane region" description="Helical" evidence="6">
    <location>
        <begin position="326"/>
        <end position="350"/>
    </location>
</feature>
<feature type="domain" description="G-protein coupled receptors family 2 profile 2" evidence="8">
    <location>
        <begin position="257"/>
        <end position="543"/>
    </location>
</feature>
<feature type="compositionally biased region" description="Polar residues" evidence="5">
    <location>
        <begin position="582"/>
        <end position="593"/>
    </location>
</feature>
<dbReference type="PROSITE" id="PS50261">
    <property type="entry name" value="G_PROTEIN_RECEP_F2_4"/>
    <property type="match status" value="1"/>
</dbReference>
<dbReference type="EMBL" id="GECZ01027906">
    <property type="protein sequence ID" value="JAS41863.1"/>
    <property type="molecule type" value="Transcribed_RNA"/>
</dbReference>
<dbReference type="InterPro" id="IPR000832">
    <property type="entry name" value="GPCR_2_secretin-like"/>
</dbReference>
<accession>A0A1B6EVY4</accession>
<keyword evidence="4 6" id="KW-0472">Membrane</keyword>
<dbReference type="AlphaFoldDB" id="A0A1B6EVY4"/>
<dbReference type="GO" id="GO:0007166">
    <property type="term" value="P:cell surface receptor signaling pathway"/>
    <property type="evidence" value="ECO:0007669"/>
    <property type="project" value="InterPro"/>
</dbReference>
<protein>
    <recommendedName>
        <fullName evidence="8">G-protein coupled receptors family 2 profile 2 domain-containing protein</fullName>
    </recommendedName>
</protein>
<keyword evidence="2 6" id="KW-0812">Transmembrane</keyword>
<comment type="subcellular location">
    <subcellularLocation>
        <location evidence="1">Membrane</location>
        <topology evidence="1">Multi-pass membrane protein</topology>
    </subcellularLocation>
</comment>
<dbReference type="Pfam" id="PF00002">
    <property type="entry name" value="7tm_2"/>
    <property type="match status" value="1"/>
</dbReference>
<reference evidence="9" key="1">
    <citation type="submission" date="2015-11" db="EMBL/GenBank/DDBJ databases">
        <title>De novo transcriptome assembly of four potential Pierce s Disease insect vectors from Arizona vineyards.</title>
        <authorList>
            <person name="Tassone E.E."/>
        </authorList>
    </citation>
    <scope>NUCLEOTIDE SEQUENCE</scope>
</reference>
<evidence type="ECO:0000256" key="5">
    <source>
        <dbReference type="SAM" id="MobiDB-lite"/>
    </source>
</evidence>
<evidence type="ECO:0000313" key="9">
    <source>
        <dbReference type="EMBL" id="JAS41863.1"/>
    </source>
</evidence>
<evidence type="ECO:0000256" key="7">
    <source>
        <dbReference type="SAM" id="SignalP"/>
    </source>
</evidence>
<proteinExistence type="predicted"/>
<keyword evidence="7" id="KW-0732">Signal</keyword>
<gene>
    <name evidence="9" type="ORF">g.23073</name>
</gene>
<feature type="transmembrane region" description="Helical" evidence="6">
    <location>
        <begin position="371"/>
        <end position="392"/>
    </location>
</feature>
<dbReference type="InterPro" id="IPR017981">
    <property type="entry name" value="GPCR_2-like_7TM"/>
</dbReference>
<dbReference type="PANTHER" id="PTHR46953">
    <property type="entry name" value="G-PROTEIN COUPLED RECEPTOR MTH-LIKE 1-RELATED"/>
    <property type="match status" value="1"/>
</dbReference>
<evidence type="ECO:0000256" key="4">
    <source>
        <dbReference type="ARBA" id="ARBA00023136"/>
    </source>
</evidence>
<name>A0A1B6EVY4_9HEMI</name>
<sequence>MFYCVICVPLLLIFTNHVYSVSVNGSAVERLLPKCCPRGSQFSEDVTSCVATGIEVSDIMVFTTTDDRTLKYSLEHKTQFTCLRHEPFLVQDHTFMIAGNNVVIHGEAGENWTLPLTEMCVDSVYIPSQDQQPMFVALLCPICSEITCLHKCCLPNLQIGISEDGNSISCVNATEPFNSQRILGNNSKRPMMIHGFPTCDLLPYTKYISGPAYISTFSRLELPNMGMIVPRTDYCVDSSARGPVLVACMQPVVATLQPTLYGGFFCVGAVFLGLTLVLHLWLPELRKTLHSRVLIAHVGCLLVGYVGMATVDLADVPAPSALCSCTAFTIQFSILAAVFWLNVMCVDIAWTFSGLRAPKASLTLDSDGHKFLYYSLYAWGSTSAISALTAFLEFSPAVPLSSRFKPSFGAVACWFQYSEAILLLMYGPMLVLLLSNILLFVYTACKIRRTQQDTANMVQHAGSRLRDNKDRLFDVETIFSGVSTSRDKKRFSLYLKLFGLMGVTWVLEVVSWLCGGPEHYWYATDAINAFRSVFIFVLFCTKKKVLVLIKNKLSMKKTTKFPIHSRKSATSSSRLNSSMTSQRTNSIQLSQIS</sequence>
<dbReference type="GO" id="GO:0016020">
    <property type="term" value="C:membrane"/>
    <property type="evidence" value="ECO:0007669"/>
    <property type="project" value="UniProtKB-SubCell"/>
</dbReference>
<dbReference type="InterPro" id="IPR052808">
    <property type="entry name" value="GPCR_Mth-like"/>
</dbReference>
<organism evidence="9">
    <name type="scientific">Cuerna arida</name>
    <dbReference type="NCBI Taxonomy" id="1464854"/>
    <lineage>
        <taxon>Eukaryota</taxon>
        <taxon>Metazoa</taxon>
        <taxon>Ecdysozoa</taxon>
        <taxon>Arthropoda</taxon>
        <taxon>Hexapoda</taxon>
        <taxon>Insecta</taxon>
        <taxon>Pterygota</taxon>
        <taxon>Neoptera</taxon>
        <taxon>Paraneoptera</taxon>
        <taxon>Hemiptera</taxon>
        <taxon>Auchenorrhyncha</taxon>
        <taxon>Membracoidea</taxon>
        <taxon>Cicadellidae</taxon>
        <taxon>Cicadellinae</taxon>
        <taxon>Proconiini</taxon>
        <taxon>Cuerna</taxon>
    </lineage>
</organism>
<evidence type="ECO:0000256" key="6">
    <source>
        <dbReference type="SAM" id="Phobius"/>
    </source>
</evidence>
<feature type="signal peptide" evidence="7">
    <location>
        <begin position="1"/>
        <end position="20"/>
    </location>
</feature>
<evidence type="ECO:0000256" key="2">
    <source>
        <dbReference type="ARBA" id="ARBA00022692"/>
    </source>
</evidence>
<feature type="transmembrane region" description="Helical" evidence="6">
    <location>
        <begin position="294"/>
        <end position="314"/>
    </location>
</feature>
<evidence type="ECO:0000256" key="3">
    <source>
        <dbReference type="ARBA" id="ARBA00022989"/>
    </source>
</evidence>
<feature type="transmembrane region" description="Helical" evidence="6">
    <location>
        <begin position="519"/>
        <end position="540"/>
    </location>
</feature>
<evidence type="ECO:0000259" key="8">
    <source>
        <dbReference type="PROSITE" id="PS50261"/>
    </source>
</evidence>
<feature type="region of interest" description="Disordered" evidence="5">
    <location>
        <begin position="564"/>
        <end position="593"/>
    </location>
</feature>
<keyword evidence="3 6" id="KW-1133">Transmembrane helix</keyword>
<feature type="transmembrane region" description="Helical" evidence="6">
    <location>
        <begin position="493"/>
        <end position="513"/>
    </location>
</feature>
<feature type="transmembrane region" description="Helical" evidence="6">
    <location>
        <begin position="260"/>
        <end position="282"/>
    </location>
</feature>
<dbReference type="GO" id="GO:0004930">
    <property type="term" value="F:G protein-coupled receptor activity"/>
    <property type="evidence" value="ECO:0007669"/>
    <property type="project" value="InterPro"/>
</dbReference>
<dbReference type="CDD" id="cd15039">
    <property type="entry name" value="7tmB3_Methuselah-like"/>
    <property type="match status" value="1"/>
</dbReference>
<feature type="transmembrane region" description="Helical" evidence="6">
    <location>
        <begin position="420"/>
        <end position="442"/>
    </location>
</feature>
<dbReference type="Gene3D" id="1.20.1070.10">
    <property type="entry name" value="Rhodopsin 7-helix transmembrane proteins"/>
    <property type="match status" value="1"/>
</dbReference>